<evidence type="ECO:0000256" key="6">
    <source>
        <dbReference type="ARBA" id="ARBA00022840"/>
    </source>
</evidence>
<protein>
    <recommendedName>
        <fullName evidence="2">histidine kinase</fullName>
        <ecNumber evidence="2">2.7.13.3</ecNumber>
    </recommendedName>
</protein>
<evidence type="ECO:0000256" key="3">
    <source>
        <dbReference type="ARBA" id="ARBA00022679"/>
    </source>
</evidence>
<comment type="catalytic activity">
    <reaction evidence="1">
        <text>ATP + protein L-histidine = ADP + protein N-phospho-L-histidine.</text>
        <dbReference type="EC" id="2.7.13.3"/>
    </reaction>
</comment>
<evidence type="ECO:0000256" key="1">
    <source>
        <dbReference type="ARBA" id="ARBA00000085"/>
    </source>
</evidence>
<evidence type="ECO:0000313" key="8">
    <source>
        <dbReference type="EMBL" id="BBH22514.1"/>
    </source>
</evidence>
<evidence type="ECO:0000256" key="7">
    <source>
        <dbReference type="ARBA" id="ARBA00023012"/>
    </source>
</evidence>
<dbReference type="AlphaFoldDB" id="A0A3G9JHJ8"/>
<dbReference type="InterPro" id="IPR001789">
    <property type="entry name" value="Sig_transdc_resp-reg_receiver"/>
</dbReference>
<evidence type="ECO:0000313" key="9">
    <source>
        <dbReference type="Proteomes" id="UP000275368"/>
    </source>
</evidence>
<dbReference type="GO" id="GO:0000155">
    <property type="term" value="F:phosphorelay sensor kinase activity"/>
    <property type="evidence" value="ECO:0007669"/>
    <property type="project" value="InterPro"/>
</dbReference>
<dbReference type="SMART" id="SM00448">
    <property type="entry name" value="REC"/>
    <property type="match status" value="1"/>
</dbReference>
<dbReference type="InterPro" id="IPR011006">
    <property type="entry name" value="CheY-like_superfamily"/>
</dbReference>
<dbReference type="SUPFAM" id="SSF49785">
    <property type="entry name" value="Galactose-binding domain-like"/>
    <property type="match status" value="1"/>
</dbReference>
<dbReference type="SUPFAM" id="SSF52172">
    <property type="entry name" value="CheY-like"/>
    <property type="match status" value="1"/>
</dbReference>
<dbReference type="InterPro" id="IPR050640">
    <property type="entry name" value="Bact_2-comp_sensor_kinase"/>
</dbReference>
<gene>
    <name evidence="8" type="ORF">Back11_38590</name>
</gene>
<sequence length="1016" mass="113924">MKVRLVKERFLAAIAAVLFLILIVVIRHLSAAPNDTPLAKQGVLQLPNGVLQHQKIIRLDGEWIFYPHQLLTPDEIYRMKPENSYMQVPGNWSTGTLHNGKKMDGHGEGTYRLFIRNAPADMALAINKQYIRFADAMFVDGKLLGQSGVPGSSKGGYTPRNVPYTVYFEPRGTEIEIVLQVANFDSQEGGIFNSIELGPSKQLERRKNLQMVLELTITLLLLTFSFLFLYVYGFIQRNRIVLLHSLFFLCFAAAVITNGERLLLDLLPMLPFEIAFKIKYLSVYLMPVLVMQIVNQIAAGRFVAKLLQASSAAVGLYGLFILAAPFRMYTLVQDPMYLLNMCFYFAIIVYLLAMYWRKRYGSISRDQFQLLILSVGMVLLISILSIASSSNLVSQTVVNEITLLEMVLFAFFLIYQYGRSYEAMQQLTKKLQQADQMKDDFLLLTSHELNTPLHGMIHLSQSVLASPLRKQNESDARKKLEMIRNIAYRMSNTVNDLIDTSRFKDGRLNVAVQTVDLVTSLSVVTEVFGFLSLSKGVVLSHQIDLESRYVRADERRLLQVLYNIMYFNMGMPDLKEIHISCQREGDRVVISILCKQEQVSRAIKDTGHTPVMHDDEDLQSRLDFSRKLIQQMDGQLIVLQAIPLIRVSLPIVDREDAAASIVADDDANPSVEAMVAATAQADSNASAATIVLATANLVDLEHLYSLLSMEGFRIVVTTSDAAAYEALSTSEVPDLLIVDAHLPSGNGYSLCKRLRQEYSQVELPVLFIHARSTPADIEACIAAGGNDFINRPLDAGEILVRVHTLLGVKRLVKESAANEMAFLRSQIKPHFLYNALGTIMSLCYTDGAKAGELLGVFSRYLRILFHFDNTEELIPLSKEMELISAYLDIEKERFGSRLSVQMDVDPSLHSCRMMPLLIEPLVENAIRHGVSKKVSGGTVKLSIRKHNDKVQVIVEDDGVGMTSQQISRLFERPSNEQGIGLFNISRRLKHLNGRAPVVVSEHGIGTKVMIEFPLQS</sequence>
<dbReference type="Gene3D" id="2.60.120.260">
    <property type="entry name" value="Galactose-binding domain-like"/>
    <property type="match status" value="1"/>
</dbReference>
<dbReference type="InterPro" id="IPR003594">
    <property type="entry name" value="HATPase_dom"/>
</dbReference>
<dbReference type="EC" id="2.7.13.3" evidence="2"/>
<dbReference type="InterPro" id="IPR036890">
    <property type="entry name" value="HATPase_C_sf"/>
</dbReference>
<dbReference type="GO" id="GO:0005524">
    <property type="term" value="F:ATP binding"/>
    <property type="evidence" value="ECO:0007669"/>
    <property type="project" value="UniProtKB-KW"/>
</dbReference>
<proteinExistence type="predicted"/>
<dbReference type="InterPro" id="IPR036097">
    <property type="entry name" value="HisK_dim/P_sf"/>
</dbReference>
<evidence type="ECO:0000256" key="5">
    <source>
        <dbReference type="ARBA" id="ARBA00022777"/>
    </source>
</evidence>
<dbReference type="PROSITE" id="PS50110">
    <property type="entry name" value="RESPONSE_REGULATORY"/>
    <property type="match status" value="1"/>
</dbReference>
<dbReference type="GO" id="GO:0016020">
    <property type="term" value="C:membrane"/>
    <property type="evidence" value="ECO:0007669"/>
    <property type="project" value="InterPro"/>
</dbReference>
<dbReference type="PANTHER" id="PTHR34220:SF7">
    <property type="entry name" value="SENSOR HISTIDINE KINASE YPDA"/>
    <property type="match status" value="1"/>
</dbReference>
<dbReference type="Proteomes" id="UP000275368">
    <property type="component" value="Chromosome"/>
</dbReference>
<dbReference type="SMART" id="SM00388">
    <property type="entry name" value="HisKA"/>
    <property type="match status" value="1"/>
</dbReference>
<dbReference type="Gene3D" id="3.40.50.2300">
    <property type="match status" value="1"/>
</dbReference>
<dbReference type="InterPro" id="IPR003661">
    <property type="entry name" value="HisK_dim/P_dom"/>
</dbReference>
<dbReference type="InterPro" id="IPR008979">
    <property type="entry name" value="Galactose-bd-like_sf"/>
</dbReference>
<keyword evidence="3" id="KW-0808">Transferase</keyword>
<keyword evidence="7" id="KW-0902">Two-component regulatory system</keyword>
<dbReference type="InterPro" id="IPR010559">
    <property type="entry name" value="Sig_transdc_His_kin_internal"/>
</dbReference>
<dbReference type="Gene3D" id="3.30.565.10">
    <property type="entry name" value="Histidine kinase-like ATPase, C-terminal domain"/>
    <property type="match status" value="1"/>
</dbReference>
<dbReference type="EMBL" id="AP019308">
    <property type="protein sequence ID" value="BBH22514.1"/>
    <property type="molecule type" value="Genomic_DNA"/>
</dbReference>
<keyword evidence="5 8" id="KW-0418">Kinase</keyword>
<dbReference type="Pfam" id="PF06580">
    <property type="entry name" value="His_kinase"/>
    <property type="match status" value="1"/>
</dbReference>
<reference evidence="8 9" key="1">
    <citation type="submission" date="2018-11" db="EMBL/GenBank/DDBJ databases">
        <title>Complete genome sequence of Paenibacillus baekrokdamisoli strain KCTC 33723.</title>
        <authorList>
            <person name="Kang S.W."/>
            <person name="Lee K.C."/>
            <person name="Kim K.K."/>
            <person name="Kim J.S."/>
            <person name="Kim D.S."/>
            <person name="Ko S.H."/>
            <person name="Yang S.H."/>
            <person name="Lee J.S."/>
        </authorList>
    </citation>
    <scope>NUCLEOTIDE SEQUENCE [LARGE SCALE GENOMIC DNA]</scope>
    <source>
        <strain evidence="8 9">KCTC 33723</strain>
    </source>
</reference>
<dbReference type="Pfam" id="PF00072">
    <property type="entry name" value="Response_reg"/>
    <property type="match status" value="1"/>
</dbReference>
<evidence type="ECO:0000256" key="2">
    <source>
        <dbReference type="ARBA" id="ARBA00012438"/>
    </source>
</evidence>
<dbReference type="CDD" id="cd00082">
    <property type="entry name" value="HisKA"/>
    <property type="match status" value="1"/>
</dbReference>
<organism evidence="8 9">
    <name type="scientific">Paenibacillus baekrokdamisoli</name>
    <dbReference type="NCBI Taxonomy" id="1712516"/>
    <lineage>
        <taxon>Bacteria</taxon>
        <taxon>Bacillati</taxon>
        <taxon>Bacillota</taxon>
        <taxon>Bacilli</taxon>
        <taxon>Bacillales</taxon>
        <taxon>Paenibacillaceae</taxon>
        <taxon>Paenibacillus</taxon>
    </lineage>
</organism>
<dbReference type="InterPro" id="IPR005467">
    <property type="entry name" value="His_kinase_dom"/>
</dbReference>
<name>A0A3G9JHJ8_9BACL</name>
<dbReference type="PROSITE" id="PS50109">
    <property type="entry name" value="HIS_KIN"/>
    <property type="match status" value="2"/>
</dbReference>
<dbReference type="Pfam" id="PF02518">
    <property type="entry name" value="HATPase_c"/>
    <property type="match status" value="1"/>
</dbReference>
<evidence type="ECO:0000256" key="4">
    <source>
        <dbReference type="ARBA" id="ARBA00022741"/>
    </source>
</evidence>
<dbReference type="Gene3D" id="1.10.287.130">
    <property type="match status" value="1"/>
</dbReference>
<dbReference type="KEGG" id="pbk:Back11_38590"/>
<keyword evidence="4" id="KW-0547">Nucleotide-binding</keyword>
<accession>A0A3G9JHJ8</accession>
<dbReference type="Pfam" id="PF00512">
    <property type="entry name" value="HisKA"/>
    <property type="match status" value="1"/>
</dbReference>
<dbReference type="PANTHER" id="PTHR34220">
    <property type="entry name" value="SENSOR HISTIDINE KINASE YPDA"/>
    <property type="match status" value="1"/>
</dbReference>
<dbReference type="CDD" id="cd00156">
    <property type="entry name" value="REC"/>
    <property type="match status" value="1"/>
</dbReference>
<dbReference type="SUPFAM" id="SSF55874">
    <property type="entry name" value="ATPase domain of HSP90 chaperone/DNA topoisomerase II/histidine kinase"/>
    <property type="match status" value="2"/>
</dbReference>
<keyword evidence="9" id="KW-1185">Reference proteome</keyword>
<dbReference type="SMART" id="SM00387">
    <property type="entry name" value="HATPase_c"/>
    <property type="match status" value="1"/>
</dbReference>
<keyword evidence="6" id="KW-0067">ATP-binding</keyword>
<dbReference type="SUPFAM" id="SSF47384">
    <property type="entry name" value="Homodimeric domain of signal transducing histidine kinase"/>
    <property type="match status" value="1"/>
</dbReference>